<evidence type="ECO:0000313" key="2">
    <source>
        <dbReference type="EMBL" id="BDU02285.1"/>
    </source>
</evidence>
<evidence type="ECO:0000256" key="1">
    <source>
        <dbReference type="SAM" id="Phobius"/>
    </source>
</evidence>
<keyword evidence="1" id="KW-0812">Transmembrane</keyword>
<feature type="transmembrane region" description="Helical" evidence="1">
    <location>
        <begin position="12"/>
        <end position="30"/>
    </location>
</feature>
<feature type="transmembrane region" description="Helical" evidence="1">
    <location>
        <begin position="153"/>
        <end position="172"/>
    </location>
</feature>
<feature type="transmembrane region" description="Helical" evidence="1">
    <location>
        <begin position="42"/>
        <end position="61"/>
    </location>
</feature>
<evidence type="ECO:0008006" key="4">
    <source>
        <dbReference type="Google" id="ProtNLM"/>
    </source>
</evidence>
<dbReference type="EMBL" id="AP026978">
    <property type="protein sequence ID" value="BDU02285.1"/>
    <property type="molecule type" value="Genomic_DNA"/>
</dbReference>
<keyword evidence="3" id="KW-1185">Reference proteome</keyword>
<feature type="transmembrane region" description="Helical" evidence="1">
    <location>
        <begin position="122"/>
        <end position="141"/>
    </location>
</feature>
<gene>
    <name evidence="2" type="ORF">IFM12276_53130</name>
</gene>
<name>A0ABM8D4F1_9NOCA</name>
<organism evidence="2 3">
    <name type="scientific">Nocardia sputorum</name>
    <dbReference type="NCBI Taxonomy" id="2984338"/>
    <lineage>
        <taxon>Bacteria</taxon>
        <taxon>Bacillati</taxon>
        <taxon>Actinomycetota</taxon>
        <taxon>Actinomycetes</taxon>
        <taxon>Mycobacteriales</taxon>
        <taxon>Nocardiaceae</taxon>
        <taxon>Nocardia</taxon>
    </lineage>
</organism>
<evidence type="ECO:0000313" key="3">
    <source>
        <dbReference type="Proteomes" id="UP001317870"/>
    </source>
</evidence>
<proteinExistence type="predicted"/>
<keyword evidence="1" id="KW-0472">Membrane</keyword>
<accession>A0ABM8D4F1</accession>
<feature type="transmembrane region" description="Helical" evidence="1">
    <location>
        <begin position="67"/>
        <end position="86"/>
    </location>
</feature>
<reference evidence="2 3" key="1">
    <citation type="submission" date="2022-11" db="EMBL/GenBank/DDBJ databases">
        <title>Genome Sequencing of Nocardia sp. ON39_IFM12276 and assembly.</title>
        <authorList>
            <person name="Shimojima M."/>
            <person name="Toyokawa M."/>
            <person name="Uesaka K."/>
        </authorList>
    </citation>
    <scope>NUCLEOTIDE SEQUENCE [LARGE SCALE GENOMIC DNA]</scope>
    <source>
        <strain evidence="2 3">IFM 12276</strain>
    </source>
</reference>
<protein>
    <recommendedName>
        <fullName evidence="4">DUF1275 domain-containing protein</fullName>
    </recommendedName>
</protein>
<dbReference type="Proteomes" id="UP001317870">
    <property type="component" value="Chromosome"/>
</dbReference>
<keyword evidence="1" id="KW-1133">Transmembrane helix</keyword>
<sequence length="212" mass="22105">MFRVSDFWNVSSSLACLSIGISLFGVIAYLAGILEGETRPRVASWAAWCTANTVFAIVAYLEGGYLAASINAAAAAMNAAVIAVGMTRGSSLRPDDNIDWACLLSSIACVLVTVGVQEKAFGALFAICANLIATIPTLRHVWSKPREETWQTFAANAFANGLGLLGVLMVSGFEFVSIAGPLISTAGNVALVTLTIGRARFADATVVPVKVG</sequence>
<feature type="transmembrane region" description="Helical" evidence="1">
    <location>
        <begin position="98"/>
        <end position="116"/>
    </location>
</feature>